<dbReference type="AlphaFoldDB" id="A0A382HSQ9"/>
<feature type="transmembrane region" description="Helical" evidence="1">
    <location>
        <begin position="245"/>
        <end position="264"/>
    </location>
</feature>
<feature type="non-terminal residue" evidence="2">
    <location>
        <position position="460"/>
    </location>
</feature>
<evidence type="ECO:0000256" key="1">
    <source>
        <dbReference type="SAM" id="Phobius"/>
    </source>
</evidence>
<evidence type="ECO:0000313" key="2">
    <source>
        <dbReference type="EMBL" id="SVB90199.1"/>
    </source>
</evidence>
<keyword evidence="1" id="KW-0812">Transmembrane</keyword>
<feature type="transmembrane region" description="Helical" evidence="1">
    <location>
        <begin position="271"/>
        <end position="292"/>
    </location>
</feature>
<feature type="transmembrane region" description="Helical" evidence="1">
    <location>
        <begin position="144"/>
        <end position="165"/>
    </location>
</feature>
<sequence length="460" mass="50729">CGFFAIALILAAAIAAVIVLPMQEYAQFSARNLSVGGESVNVPFATSWSFSPAEVLTFVLPSFSGFGGQTYWGEMPFTDFPNYLGVVVVALALIGLILHRNRMTVFLAILALFALFVSFGRHMPWFSYIMLNFVPFFSKFRAPVMILILLQFAVAVLAGYGFQALKDLVRQQSPSRLVRILGFSMGGILAFTFFLFLSGSSFQSFMASIYTQADLVHGSRQAIATDANIQTQINAIRFDVFMDDLLLMTFLFSSAALVMILYLTRRIGDGLFFVGIAVLAVLDLLIVAGRLIDPQYMPGRIDSFYTARQQEPIVQAMHQDTDLFRIFPVDELSTNQYGFFGFSSIGGYHAAKLGIYEELMTQVGLNSFSVLNMLNTKYLISRQKLTGALLAPVIESEQGNLYRNVTALPRAFLVDSLTVITSKGAIFETMKQPTFNPARVAILEEPIETSLGPVVSSEVA</sequence>
<reference evidence="2" key="1">
    <citation type="submission" date="2018-05" db="EMBL/GenBank/DDBJ databases">
        <authorList>
            <person name="Lanie J.A."/>
            <person name="Ng W.-L."/>
            <person name="Kazmierczak K.M."/>
            <person name="Andrzejewski T.M."/>
            <person name="Davidsen T.M."/>
            <person name="Wayne K.J."/>
            <person name="Tettelin H."/>
            <person name="Glass J.I."/>
            <person name="Rusch D."/>
            <person name="Podicherti R."/>
            <person name="Tsui H.-C.T."/>
            <person name="Winkler M.E."/>
        </authorList>
    </citation>
    <scope>NUCLEOTIDE SEQUENCE</scope>
</reference>
<keyword evidence="1" id="KW-0472">Membrane</keyword>
<feature type="transmembrane region" description="Helical" evidence="1">
    <location>
        <begin position="80"/>
        <end position="98"/>
    </location>
</feature>
<gene>
    <name evidence="2" type="ORF">METZ01_LOCUS243053</name>
</gene>
<feature type="transmembrane region" description="Helical" evidence="1">
    <location>
        <begin position="105"/>
        <end position="124"/>
    </location>
</feature>
<keyword evidence="1" id="KW-1133">Transmembrane helix</keyword>
<organism evidence="2">
    <name type="scientific">marine metagenome</name>
    <dbReference type="NCBI Taxonomy" id="408172"/>
    <lineage>
        <taxon>unclassified sequences</taxon>
        <taxon>metagenomes</taxon>
        <taxon>ecological metagenomes</taxon>
    </lineage>
</organism>
<feature type="transmembrane region" description="Helical" evidence="1">
    <location>
        <begin position="177"/>
        <end position="197"/>
    </location>
</feature>
<name>A0A382HSQ9_9ZZZZ</name>
<protein>
    <submittedName>
        <fullName evidence="2">Uncharacterized protein</fullName>
    </submittedName>
</protein>
<dbReference type="EMBL" id="UINC01063024">
    <property type="protein sequence ID" value="SVB90199.1"/>
    <property type="molecule type" value="Genomic_DNA"/>
</dbReference>
<accession>A0A382HSQ9</accession>
<proteinExistence type="predicted"/>
<feature type="non-terminal residue" evidence="2">
    <location>
        <position position="1"/>
    </location>
</feature>